<dbReference type="EMBL" id="KL648636">
    <property type="protein sequence ID" value="KEY66959.1"/>
    <property type="molecule type" value="Genomic_DNA"/>
</dbReference>
<dbReference type="OrthoDB" id="5235778at2759"/>
<proteinExistence type="predicted"/>
<accession>A0A084ANT0</accession>
<organism evidence="2 3">
    <name type="scientific">Stachybotrys chartarum (strain CBS 109288 / IBT 7711)</name>
    <name type="common">Toxic black mold</name>
    <name type="synonym">Stilbospora chartarum</name>
    <dbReference type="NCBI Taxonomy" id="1280523"/>
    <lineage>
        <taxon>Eukaryota</taxon>
        <taxon>Fungi</taxon>
        <taxon>Dikarya</taxon>
        <taxon>Ascomycota</taxon>
        <taxon>Pezizomycotina</taxon>
        <taxon>Sordariomycetes</taxon>
        <taxon>Hypocreomycetidae</taxon>
        <taxon>Hypocreales</taxon>
        <taxon>Stachybotryaceae</taxon>
        <taxon>Stachybotrys</taxon>
    </lineage>
</organism>
<evidence type="ECO:0000313" key="2">
    <source>
        <dbReference type="EMBL" id="KEY66959.1"/>
    </source>
</evidence>
<sequence length="661" mass="73126">MSNSSLLALRPNTDPKTDVAPRQLNGIKNGSDDHDVESELSDPDSNVPSPLGEGGITGLEDEIVVSARVHGNRKSPANRIASDHNDVTMVDAVDEPSASPYPKRKRNLTYVDLAESNIENADVHAEKTPPLANIRQKPTRAPVAKHVIVGYWRDSDVPDPEHKHAVVGFIDVRDRLRTRIQPFDRAGESLAAVYPLPPGPGGSWVTFERVAFDDHLVGLDHVQVKEYVRIMAEGGDDPRLDRNAAVKEAIRRIRENPLHDNPTVQPAIAYGAEIPSHAAVMNRPDLKRVAGPDNKRRRVSAGFTPVNNGPNSPANGITPTQHNENLRQPSTLDPLDGTRPTCILLGCWTKSEEPEERDRHAVYGILSQNEMFRVKLVRETRDGRYVDGNFPLGAGGLWIQWDEVAFDSHLKGLDRNEIKEYCRIRQYQLDHGESPEERRKNEEFAVKEAKLRASLPALKLANNAKPQALAPAAAREGPEADESIDQPEDEAGLGGQELQHPRRALSRVEPRPTRHSLNEAEHPAGGRGPRGDALERTAALAQREIARIEAAQGRADRNAGQRERAAAAATTASSPDLTNGVNGKVQLHETADLQRLNEVWARQENLRMRATSEDAKIYCGIKYERKTTGPFMGKLVSQGTIINIDDEDYVEYRVLTKPSFF</sequence>
<dbReference type="HOGENOM" id="CLU_015560_0_0_1"/>
<feature type="compositionally biased region" description="Basic and acidic residues" evidence="1">
    <location>
        <begin position="506"/>
        <end position="532"/>
    </location>
</feature>
<feature type="compositionally biased region" description="Basic and acidic residues" evidence="1">
    <location>
        <begin position="554"/>
        <end position="565"/>
    </location>
</feature>
<keyword evidence="3" id="KW-1185">Reference proteome</keyword>
<feature type="region of interest" description="Disordered" evidence="1">
    <location>
        <begin position="466"/>
        <end position="532"/>
    </location>
</feature>
<feature type="region of interest" description="Disordered" evidence="1">
    <location>
        <begin position="550"/>
        <end position="581"/>
    </location>
</feature>
<evidence type="ECO:0000256" key="1">
    <source>
        <dbReference type="SAM" id="MobiDB-lite"/>
    </source>
</evidence>
<dbReference type="Proteomes" id="UP000028045">
    <property type="component" value="Unassembled WGS sequence"/>
</dbReference>
<reference evidence="2 3" key="1">
    <citation type="journal article" date="2014" name="BMC Genomics">
        <title>Comparative genome sequencing reveals chemotype-specific gene clusters in the toxigenic black mold Stachybotrys.</title>
        <authorList>
            <person name="Semeiks J."/>
            <person name="Borek D."/>
            <person name="Otwinowski Z."/>
            <person name="Grishin N.V."/>
        </authorList>
    </citation>
    <scope>NUCLEOTIDE SEQUENCE [LARGE SCALE GENOMIC DNA]</scope>
    <source>
        <strain evidence="3">CBS 109288 / IBT 7711</strain>
    </source>
</reference>
<feature type="region of interest" description="Disordered" evidence="1">
    <location>
        <begin position="1"/>
        <end position="56"/>
    </location>
</feature>
<feature type="compositionally biased region" description="Acidic residues" evidence="1">
    <location>
        <begin position="479"/>
        <end position="491"/>
    </location>
</feature>
<protein>
    <submittedName>
        <fullName evidence="2">Uncharacterized protein</fullName>
    </submittedName>
</protein>
<evidence type="ECO:0000313" key="3">
    <source>
        <dbReference type="Proteomes" id="UP000028045"/>
    </source>
</evidence>
<name>A0A084ANT0_STACB</name>
<gene>
    <name evidence="2" type="ORF">S7711_05079</name>
</gene>
<dbReference type="AlphaFoldDB" id="A0A084ANT0"/>